<organism evidence="1">
    <name type="scientific">bioreactor metagenome</name>
    <dbReference type="NCBI Taxonomy" id="1076179"/>
    <lineage>
        <taxon>unclassified sequences</taxon>
        <taxon>metagenomes</taxon>
        <taxon>ecological metagenomes</taxon>
    </lineage>
</organism>
<proteinExistence type="predicted"/>
<dbReference type="EMBL" id="VSSQ01072782">
    <property type="protein sequence ID" value="MPN24076.1"/>
    <property type="molecule type" value="Genomic_DNA"/>
</dbReference>
<sequence length="39" mass="4379">MVLGSVLARGRFFLLDHRSLDAVTASDQRHGRRAQQTVL</sequence>
<gene>
    <name evidence="1" type="ORF">SDC9_171470</name>
</gene>
<dbReference type="AlphaFoldDB" id="A0A645GD56"/>
<name>A0A645GD56_9ZZZZ</name>
<evidence type="ECO:0000313" key="1">
    <source>
        <dbReference type="EMBL" id="MPN24076.1"/>
    </source>
</evidence>
<comment type="caution">
    <text evidence="1">The sequence shown here is derived from an EMBL/GenBank/DDBJ whole genome shotgun (WGS) entry which is preliminary data.</text>
</comment>
<reference evidence="1" key="1">
    <citation type="submission" date="2019-08" db="EMBL/GenBank/DDBJ databases">
        <authorList>
            <person name="Kucharzyk K."/>
            <person name="Murdoch R.W."/>
            <person name="Higgins S."/>
            <person name="Loffler F."/>
        </authorList>
    </citation>
    <scope>NUCLEOTIDE SEQUENCE</scope>
</reference>
<protein>
    <submittedName>
        <fullName evidence="1">Uncharacterized protein</fullName>
    </submittedName>
</protein>
<accession>A0A645GD56</accession>